<feature type="region of interest" description="Disordered" evidence="1">
    <location>
        <begin position="57"/>
        <end position="84"/>
    </location>
</feature>
<evidence type="ECO:0000256" key="1">
    <source>
        <dbReference type="SAM" id="MobiDB-lite"/>
    </source>
</evidence>
<evidence type="ECO:0000313" key="2">
    <source>
        <dbReference type="EMBL" id="PVU90836.1"/>
    </source>
</evidence>
<gene>
    <name evidence="2" type="ORF">BB561_004692</name>
</gene>
<name>A0A2T9YES7_9FUNG</name>
<organism evidence="2 3">
    <name type="scientific">Smittium simulii</name>
    <dbReference type="NCBI Taxonomy" id="133385"/>
    <lineage>
        <taxon>Eukaryota</taxon>
        <taxon>Fungi</taxon>
        <taxon>Fungi incertae sedis</taxon>
        <taxon>Zoopagomycota</taxon>
        <taxon>Kickxellomycotina</taxon>
        <taxon>Harpellomycetes</taxon>
        <taxon>Harpellales</taxon>
        <taxon>Legeriomycetaceae</taxon>
        <taxon>Smittium</taxon>
    </lineage>
</organism>
<dbReference type="AlphaFoldDB" id="A0A2T9YES7"/>
<dbReference type="Proteomes" id="UP000245383">
    <property type="component" value="Unassembled WGS sequence"/>
</dbReference>
<sequence length="118" mass="12738">MARNTPDADSNMAITRSKAKINMVASEAVVSTLFDKSKAVAQIQSLKNIELPTFLKTKQSDRRKEDKKSAEGLTPSERKQSKSNTIIKKTLLAKARAIGATLAASSGATADDIFNHAF</sequence>
<comment type="caution">
    <text evidence="2">The sequence shown here is derived from an EMBL/GenBank/DDBJ whole genome shotgun (WGS) entry which is preliminary data.</text>
</comment>
<proteinExistence type="predicted"/>
<feature type="compositionally biased region" description="Basic and acidic residues" evidence="1">
    <location>
        <begin position="58"/>
        <end position="80"/>
    </location>
</feature>
<keyword evidence="3" id="KW-1185">Reference proteome</keyword>
<dbReference type="EMBL" id="MBFR01000237">
    <property type="protein sequence ID" value="PVU90836.1"/>
    <property type="molecule type" value="Genomic_DNA"/>
</dbReference>
<protein>
    <submittedName>
        <fullName evidence="2">Uncharacterized protein</fullName>
    </submittedName>
</protein>
<accession>A0A2T9YES7</accession>
<reference evidence="2 3" key="1">
    <citation type="journal article" date="2018" name="MBio">
        <title>Comparative Genomics Reveals the Core Gene Toolbox for the Fungus-Insect Symbiosis.</title>
        <authorList>
            <person name="Wang Y."/>
            <person name="Stata M."/>
            <person name="Wang W."/>
            <person name="Stajich J.E."/>
            <person name="White M.M."/>
            <person name="Moncalvo J.M."/>
        </authorList>
    </citation>
    <scope>NUCLEOTIDE SEQUENCE [LARGE SCALE GENOMIC DNA]</scope>
    <source>
        <strain evidence="2 3">SWE-8-4</strain>
    </source>
</reference>
<evidence type="ECO:0000313" key="3">
    <source>
        <dbReference type="Proteomes" id="UP000245383"/>
    </source>
</evidence>